<keyword evidence="2" id="KW-1185">Reference proteome</keyword>
<name>A0A8C6BAN7_MONMO</name>
<dbReference type="PANTHER" id="PTHR47241">
    <property type="entry name" value="FINGER PROTEIN, PUTATIVE-RELATED"/>
    <property type="match status" value="1"/>
</dbReference>
<sequence length="226" mass="24424">MVVREASAAQAALSLVLPQLRYLHVFLAQVHGRFEERSTGEMGAAVPLAEGLALQLSTDHQLPELFHREEFVLATLSSWCLSTPAALPFPAGPHCCASLGPKGRAGKRPSREVGPLGPCCWARGRGDSRSRWRAGGCWSRRGAALPFPRRATWSAASAGTLVEGTAQLLRACDRGELGRPVITWPLSPVVCFQTTGSLGVSCFYSESSLRKQERACIPVTDRPEFL</sequence>
<reference evidence="1" key="2">
    <citation type="submission" date="2025-09" db="UniProtKB">
        <authorList>
            <consortium name="Ensembl"/>
        </authorList>
    </citation>
    <scope>IDENTIFICATION</scope>
</reference>
<evidence type="ECO:0000313" key="2">
    <source>
        <dbReference type="Proteomes" id="UP000694561"/>
    </source>
</evidence>
<protein>
    <submittedName>
        <fullName evidence="1">Uncharacterized protein</fullName>
    </submittedName>
</protein>
<dbReference type="InterPro" id="IPR052865">
    <property type="entry name" value="Zinc_finger_BED"/>
</dbReference>
<dbReference type="Ensembl" id="ENSMMNT00015014987.1">
    <property type="protein sequence ID" value="ENSMMNP00015013662.1"/>
    <property type="gene ID" value="ENSMMNG00015010088.1"/>
</dbReference>
<accession>A0A8C6BAN7</accession>
<dbReference type="PANTHER" id="PTHR47241:SF3">
    <property type="entry name" value="HAT C-TERMINAL DIMERISATION DOMAIN-CONTAINING PROTEIN"/>
    <property type="match status" value="1"/>
</dbReference>
<proteinExistence type="predicted"/>
<dbReference type="AlphaFoldDB" id="A0A8C6BAN7"/>
<evidence type="ECO:0000313" key="1">
    <source>
        <dbReference type="Ensembl" id="ENSMMNP00015013662.1"/>
    </source>
</evidence>
<organism evidence="1 2">
    <name type="scientific">Monodon monoceros</name>
    <name type="common">Narwhal</name>
    <name type="synonym">Ceratodon monodon</name>
    <dbReference type="NCBI Taxonomy" id="40151"/>
    <lineage>
        <taxon>Eukaryota</taxon>
        <taxon>Metazoa</taxon>
        <taxon>Chordata</taxon>
        <taxon>Craniata</taxon>
        <taxon>Vertebrata</taxon>
        <taxon>Euteleostomi</taxon>
        <taxon>Mammalia</taxon>
        <taxon>Eutheria</taxon>
        <taxon>Laurasiatheria</taxon>
        <taxon>Artiodactyla</taxon>
        <taxon>Whippomorpha</taxon>
        <taxon>Cetacea</taxon>
        <taxon>Odontoceti</taxon>
        <taxon>Monodontidae</taxon>
        <taxon>Monodon</taxon>
    </lineage>
</organism>
<dbReference type="Proteomes" id="UP000694561">
    <property type="component" value="Unplaced"/>
</dbReference>
<dbReference type="GeneTree" id="ENSGT00510000050353"/>
<reference evidence="1" key="1">
    <citation type="submission" date="2025-08" db="UniProtKB">
        <authorList>
            <consortium name="Ensembl"/>
        </authorList>
    </citation>
    <scope>IDENTIFICATION</scope>
</reference>
<gene>
    <name evidence="1" type="primary">ZBED10</name>
</gene>
<dbReference type="GO" id="GO:0006357">
    <property type="term" value="P:regulation of transcription by RNA polymerase II"/>
    <property type="evidence" value="ECO:0007669"/>
    <property type="project" value="TreeGrafter"/>
</dbReference>